<dbReference type="Pfam" id="PF00440">
    <property type="entry name" value="TetR_N"/>
    <property type="match status" value="1"/>
</dbReference>
<comment type="caution">
    <text evidence="6">The sequence shown here is derived from an EMBL/GenBank/DDBJ whole genome shotgun (WGS) entry which is preliminary data.</text>
</comment>
<gene>
    <name evidence="6" type="ORF">GCM10011583_42660</name>
</gene>
<keyword evidence="3" id="KW-0804">Transcription</keyword>
<keyword evidence="1" id="KW-0805">Transcription regulation</keyword>
<dbReference type="EMBL" id="BMMV01000013">
    <property type="protein sequence ID" value="GGK06445.1"/>
    <property type="molecule type" value="Genomic_DNA"/>
</dbReference>
<dbReference type="InterPro" id="IPR001647">
    <property type="entry name" value="HTH_TetR"/>
</dbReference>
<dbReference type="PRINTS" id="PR00455">
    <property type="entry name" value="HTHTETR"/>
</dbReference>
<evidence type="ECO:0000256" key="4">
    <source>
        <dbReference type="PROSITE-ProRule" id="PRU00335"/>
    </source>
</evidence>
<evidence type="ECO:0000313" key="6">
    <source>
        <dbReference type="EMBL" id="GGK06445.1"/>
    </source>
</evidence>
<dbReference type="RefSeq" id="WP_189109114.1">
    <property type="nucleotide sequence ID" value="NZ_BMMV01000013.1"/>
</dbReference>
<dbReference type="Gene3D" id="1.10.357.10">
    <property type="entry name" value="Tetracycline Repressor, domain 2"/>
    <property type="match status" value="1"/>
</dbReference>
<dbReference type="PANTHER" id="PTHR30055:SF234">
    <property type="entry name" value="HTH-TYPE TRANSCRIPTIONAL REGULATOR BETI"/>
    <property type="match status" value="1"/>
</dbReference>
<feature type="DNA-binding region" description="H-T-H motif" evidence="4">
    <location>
        <begin position="31"/>
        <end position="50"/>
    </location>
</feature>
<reference evidence="7" key="1">
    <citation type="journal article" date="2019" name="Int. J. Syst. Evol. Microbiol.">
        <title>The Global Catalogue of Microorganisms (GCM) 10K type strain sequencing project: providing services to taxonomists for standard genome sequencing and annotation.</title>
        <authorList>
            <consortium name="The Broad Institute Genomics Platform"/>
            <consortium name="The Broad Institute Genome Sequencing Center for Infectious Disease"/>
            <person name="Wu L."/>
            <person name="Ma J."/>
        </authorList>
    </citation>
    <scope>NUCLEOTIDE SEQUENCE [LARGE SCALE GENOMIC DNA]</scope>
    <source>
        <strain evidence="7">CGMCC 4.7275</strain>
    </source>
</reference>
<dbReference type="InterPro" id="IPR009057">
    <property type="entry name" value="Homeodomain-like_sf"/>
</dbReference>
<proteinExistence type="predicted"/>
<dbReference type="PROSITE" id="PS50977">
    <property type="entry name" value="HTH_TETR_2"/>
    <property type="match status" value="1"/>
</dbReference>
<organism evidence="6 7">
    <name type="scientific">Streptomyces camponoticapitis</name>
    <dbReference type="NCBI Taxonomy" id="1616125"/>
    <lineage>
        <taxon>Bacteria</taxon>
        <taxon>Bacillati</taxon>
        <taxon>Actinomycetota</taxon>
        <taxon>Actinomycetes</taxon>
        <taxon>Kitasatosporales</taxon>
        <taxon>Streptomycetaceae</taxon>
        <taxon>Streptomyces</taxon>
    </lineage>
</organism>
<evidence type="ECO:0000259" key="5">
    <source>
        <dbReference type="PROSITE" id="PS50977"/>
    </source>
</evidence>
<evidence type="ECO:0000256" key="3">
    <source>
        <dbReference type="ARBA" id="ARBA00023163"/>
    </source>
</evidence>
<dbReference type="InterPro" id="IPR023772">
    <property type="entry name" value="DNA-bd_HTH_TetR-type_CS"/>
</dbReference>
<dbReference type="SUPFAM" id="SSF46689">
    <property type="entry name" value="Homeodomain-like"/>
    <property type="match status" value="1"/>
</dbReference>
<evidence type="ECO:0000313" key="7">
    <source>
        <dbReference type="Proteomes" id="UP000660265"/>
    </source>
</evidence>
<dbReference type="Proteomes" id="UP000660265">
    <property type="component" value="Unassembled WGS sequence"/>
</dbReference>
<dbReference type="InterPro" id="IPR050109">
    <property type="entry name" value="HTH-type_TetR-like_transc_reg"/>
</dbReference>
<dbReference type="InterPro" id="IPR036271">
    <property type="entry name" value="Tet_transcr_reg_TetR-rel_C_sf"/>
</dbReference>
<accession>A0ABQ2EGU6</accession>
<evidence type="ECO:0000256" key="2">
    <source>
        <dbReference type="ARBA" id="ARBA00023125"/>
    </source>
</evidence>
<sequence>MAQQDRAIRTRRSILEAAAAVFDERGYNSATVGEILTRAGVTKGALYFHFTSKEDLALGVLDAQLAVGPFPDQSSKLQVLVDQGMVLAHRLRHDPLVRASTGLALDQGALGINRGTPFESWVAQNEDMLRQAKEQGELLPHVNLRETAELFTGAFAGVQTMSHVLCDRADLDHRISVLLSHVLPSIAVPAVLARLDMAPDRGERIYAEIEALQEK</sequence>
<evidence type="ECO:0000256" key="1">
    <source>
        <dbReference type="ARBA" id="ARBA00023015"/>
    </source>
</evidence>
<feature type="domain" description="HTH tetR-type" evidence="5">
    <location>
        <begin position="8"/>
        <end position="68"/>
    </location>
</feature>
<dbReference type="SUPFAM" id="SSF48498">
    <property type="entry name" value="Tetracyclin repressor-like, C-terminal domain"/>
    <property type="match status" value="1"/>
</dbReference>
<dbReference type="InterPro" id="IPR047923">
    <property type="entry name" value="ArpA-like"/>
</dbReference>
<dbReference type="NCBIfam" id="NF041196">
    <property type="entry name" value="ScbR_bind_reg"/>
    <property type="match status" value="1"/>
</dbReference>
<dbReference type="PROSITE" id="PS01081">
    <property type="entry name" value="HTH_TETR_1"/>
    <property type="match status" value="1"/>
</dbReference>
<keyword evidence="2 4" id="KW-0238">DNA-binding</keyword>
<name>A0ABQ2EGU6_9ACTN</name>
<keyword evidence="7" id="KW-1185">Reference proteome</keyword>
<protein>
    <submittedName>
        <fullName evidence="6">Gamma-butyrolactone-binding protein</fullName>
    </submittedName>
</protein>
<dbReference type="PANTHER" id="PTHR30055">
    <property type="entry name" value="HTH-TYPE TRANSCRIPTIONAL REGULATOR RUTR"/>
    <property type="match status" value="1"/>
</dbReference>